<evidence type="ECO:0000256" key="1">
    <source>
        <dbReference type="SAM" id="MobiDB-lite"/>
    </source>
</evidence>
<reference evidence="2" key="1">
    <citation type="submission" date="2015-11" db="EMBL/GenBank/DDBJ databases">
        <title>De novo transcriptome assembly of four potential Pierce s Disease insect vectors from Arizona vineyards.</title>
        <authorList>
            <person name="Tassone E.E."/>
        </authorList>
    </citation>
    <scope>NUCLEOTIDE SEQUENCE</scope>
</reference>
<sequence length="123" mass="14115">TNFIRNSTLVKQLKPTKNIQDKPGTINNQHIENKNTFHKYTPHLNSPASIETSLKTAKESKQTSEESSEDAIADGKRNRFSPRGRTRYRYQSTTPSTTSMPQELAFNVSKEHPKTQDSPRRRQ</sequence>
<feature type="region of interest" description="Disordered" evidence="1">
    <location>
        <begin position="38"/>
        <end position="123"/>
    </location>
</feature>
<protein>
    <submittedName>
        <fullName evidence="2">Uncharacterized protein</fullName>
    </submittedName>
</protein>
<accession>A0A1B6LSD9</accession>
<feature type="compositionally biased region" description="Basic and acidic residues" evidence="1">
    <location>
        <begin position="109"/>
        <end position="123"/>
    </location>
</feature>
<feature type="compositionally biased region" description="Polar residues" evidence="1">
    <location>
        <begin position="43"/>
        <end position="54"/>
    </location>
</feature>
<feature type="non-terminal residue" evidence="2">
    <location>
        <position position="1"/>
    </location>
</feature>
<dbReference type="EMBL" id="GEBQ01013411">
    <property type="protein sequence ID" value="JAT26566.1"/>
    <property type="molecule type" value="Transcribed_RNA"/>
</dbReference>
<feature type="compositionally biased region" description="Basic residues" evidence="1">
    <location>
        <begin position="78"/>
        <end position="88"/>
    </location>
</feature>
<feature type="non-terminal residue" evidence="2">
    <location>
        <position position="123"/>
    </location>
</feature>
<evidence type="ECO:0000313" key="2">
    <source>
        <dbReference type="EMBL" id="JAT26566.1"/>
    </source>
</evidence>
<name>A0A1B6LSD9_9HEMI</name>
<organism evidence="2">
    <name type="scientific">Graphocephala atropunctata</name>
    <dbReference type="NCBI Taxonomy" id="36148"/>
    <lineage>
        <taxon>Eukaryota</taxon>
        <taxon>Metazoa</taxon>
        <taxon>Ecdysozoa</taxon>
        <taxon>Arthropoda</taxon>
        <taxon>Hexapoda</taxon>
        <taxon>Insecta</taxon>
        <taxon>Pterygota</taxon>
        <taxon>Neoptera</taxon>
        <taxon>Paraneoptera</taxon>
        <taxon>Hemiptera</taxon>
        <taxon>Auchenorrhyncha</taxon>
        <taxon>Membracoidea</taxon>
        <taxon>Cicadellidae</taxon>
        <taxon>Cicadellinae</taxon>
        <taxon>Cicadellini</taxon>
        <taxon>Graphocephala</taxon>
    </lineage>
</organism>
<gene>
    <name evidence="2" type="ORF">g.2723</name>
</gene>
<dbReference type="AlphaFoldDB" id="A0A1B6LSD9"/>
<proteinExistence type="predicted"/>